<evidence type="ECO:0000259" key="3">
    <source>
        <dbReference type="Pfam" id="PF01558"/>
    </source>
</evidence>
<evidence type="ECO:0000313" key="6">
    <source>
        <dbReference type="Proteomes" id="UP000542342"/>
    </source>
</evidence>
<dbReference type="PANTHER" id="PTHR32154:SF20">
    <property type="entry name" value="2-OXOGLUTARATE OXIDOREDUCTASE SUBUNIT KORA"/>
    <property type="match status" value="1"/>
</dbReference>
<dbReference type="FunFam" id="3.40.50.970:FF:000022">
    <property type="entry name" value="2-oxoglutarate ferredoxin oxidoreductase alpha subunit"/>
    <property type="match status" value="1"/>
</dbReference>
<dbReference type="Gene3D" id="3.40.50.970">
    <property type="match status" value="1"/>
</dbReference>
<evidence type="ECO:0000259" key="4">
    <source>
        <dbReference type="Pfam" id="PF01855"/>
    </source>
</evidence>
<dbReference type="InterPro" id="IPR022367">
    <property type="entry name" value="2-oxoacid/accept_OxRdtase_asu"/>
</dbReference>
<feature type="domain" description="Pyruvate flavodoxin/ferredoxin oxidoreductase pyrimidine binding" evidence="4">
    <location>
        <begin position="281"/>
        <end position="446"/>
    </location>
</feature>
<dbReference type="InterPro" id="IPR002880">
    <property type="entry name" value="Pyrv_Fd/Flavodoxin_OxRdtase_N"/>
</dbReference>
<evidence type="ECO:0000313" key="5">
    <source>
        <dbReference type="EMBL" id="MBA2225413.1"/>
    </source>
</evidence>
<sequence>MTLENGSATTSPPMEHSQHSHVPEQTRRPIQILREATIRFAGDSGDGMQLAGTQFTNTSAIVGNDIATFPDYPAEIRAPAGTLAGVSGFQIHFSSNDIHTPGDELDALVVMNPAALKTNIKDLRPGGILIVNTDNFTPTDLEKARYERNPLEDGSLNNYRVIRVPIAKLTREAVAQCKLSPKEADRCKNFFALGLVYWLYERPTEPTLKWIQEKFAKNPQYLQANTAALKAGYNYGETLELSHVQYRVERARLAPGTYRKITGNEATVLGLTAAALLSGRTLVYGSYPITPASPILEGLAEMRRYGVKTFQAEDEIAAVGVAIGASYGGAIGVTGTSGPGVCLKSEAINLAVMTELPLVVIDVQRGGPSTGLPTKTEQADLLQALFGRNGDSPVAVVAPRSPADCFDMILEAVRLATQFMCPVFFLSDGYLANGAEPWRIPDIQNLPRLSITFATQPNSQGWNGPAHETSMDGEGGGAGKFLPYKRDARLVRPWAIPGTPGLEHRIGGLEKQDITGNISYDPLNHEHMTRVRRQKIENIADFIPELEVTGDTDADILLAGWGGTYGAITTAVERLRRRGIKVAQTHFRYLNPMPKNTEAVLKRYKTILVPELNTGQLCWLLRAKYLVPAISVSKVQGKPFLVSELEAAVEKALSQKTS</sequence>
<comment type="caution">
    <text evidence="5">The sequence shown here is derived from an EMBL/GenBank/DDBJ whole genome shotgun (WGS) entry which is preliminary data.</text>
</comment>
<name>A0A7V9AAV6_9BACT</name>
<dbReference type="Pfam" id="PF01558">
    <property type="entry name" value="POR"/>
    <property type="match status" value="1"/>
</dbReference>
<dbReference type="Pfam" id="PF01855">
    <property type="entry name" value="POR_N"/>
    <property type="match status" value="1"/>
</dbReference>
<dbReference type="SUPFAM" id="SSF52518">
    <property type="entry name" value="Thiamin diphosphate-binding fold (THDP-binding)"/>
    <property type="match status" value="1"/>
</dbReference>
<dbReference type="Gene3D" id="3.40.50.920">
    <property type="match status" value="1"/>
</dbReference>
<dbReference type="EMBL" id="JACEFB010000002">
    <property type="protein sequence ID" value="MBA2225413.1"/>
    <property type="molecule type" value="Genomic_DNA"/>
</dbReference>
<dbReference type="GO" id="GO:0016903">
    <property type="term" value="F:oxidoreductase activity, acting on the aldehyde or oxo group of donors"/>
    <property type="evidence" value="ECO:0007669"/>
    <property type="project" value="InterPro"/>
</dbReference>
<dbReference type="SUPFAM" id="SSF53323">
    <property type="entry name" value="Pyruvate-ferredoxin oxidoreductase, PFOR, domain III"/>
    <property type="match status" value="1"/>
</dbReference>
<organism evidence="5 6">
    <name type="scientific">Thermogemmata fonticola</name>
    <dbReference type="NCBI Taxonomy" id="2755323"/>
    <lineage>
        <taxon>Bacteria</taxon>
        <taxon>Pseudomonadati</taxon>
        <taxon>Planctomycetota</taxon>
        <taxon>Planctomycetia</taxon>
        <taxon>Gemmatales</taxon>
        <taxon>Gemmataceae</taxon>
        <taxon>Thermogemmata</taxon>
    </lineage>
</organism>
<keyword evidence="6" id="KW-1185">Reference proteome</keyword>
<dbReference type="CDD" id="cd07034">
    <property type="entry name" value="TPP_PYR_PFOR_IOR-alpha_like"/>
    <property type="match status" value="1"/>
</dbReference>
<dbReference type="NCBIfam" id="TIGR03710">
    <property type="entry name" value="OAFO_sf"/>
    <property type="match status" value="1"/>
</dbReference>
<accession>A0A7V9AAV6</accession>
<dbReference type="InterPro" id="IPR050722">
    <property type="entry name" value="Pyruvate:ferred/Flavod_OxRd"/>
</dbReference>
<dbReference type="InterPro" id="IPR009014">
    <property type="entry name" value="Transketo_C/PFOR_II"/>
</dbReference>
<dbReference type="GO" id="GO:0006979">
    <property type="term" value="P:response to oxidative stress"/>
    <property type="evidence" value="ECO:0007669"/>
    <property type="project" value="TreeGrafter"/>
</dbReference>
<dbReference type="InterPro" id="IPR029061">
    <property type="entry name" value="THDP-binding"/>
</dbReference>
<gene>
    <name evidence="5" type="ORF">H0921_04455</name>
</gene>
<feature type="domain" description="Pyruvate/ketoisovalerate oxidoreductase catalytic" evidence="3">
    <location>
        <begin position="45"/>
        <end position="234"/>
    </location>
</feature>
<dbReference type="InterPro" id="IPR002869">
    <property type="entry name" value="Pyrv_flavodox_OxRed_cen"/>
</dbReference>
<feature type="compositionally biased region" description="Polar residues" evidence="2">
    <location>
        <begin position="1"/>
        <end position="12"/>
    </location>
</feature>
<dbReference type="InterPro" id="IPR019752">
    <property type="entry name" value="Pyrv/ketoisovalerate_OxRed_cat"/>
</dbReference>
<feature type="compositionally biased region" description="Basic and acidic residues" evidence="2">
    <location>
        <begin position="16"/>
        <end position="27"/>
    </location>
</feature>
<dbReference type="AlphaFoldDB" id="A0A7V9AAV6"/>
<proteinExistence type="predicted"/>
<dbReference type="PANTHER" id="PTHR32154">
    <property type="entry name" value="PYRUVATE-FLAVODOXIN OXIDOREDUCTASE-RELATED"/>
    <property type="match status" value="1"/>
</dbReference>
<dbReference type="Proteomes" id="UP000542342">
    <property type="component" value="Unassembled WGS sequence"/>
</dbReference>
<evidence type="ECO:0000256" key="1">
    <source>
        <dbReference type="ARBA" id="ARBA00023002"/>
    </source>
</evidence>
<feature type="region of interest" description="Disordered" evidence="2">
    <location>
        <begin position="1"/>
        <end position="27"/>
    </location>
</feature>
<protein>
    <submittedName>
        <fullName evidence="5">2-oxoacid:acceptor oxidoreductase subunit alpha</fullName>
    </submittedName>
</protein>
<dbReference type="Gene3D" id="3.40.920.10">
    <property type="entry name" value="Pyruvate-ferredoxin oxidoreductase, PFOR, domain III"/>
    <property type="match status" value="1"/>
</dbReference>
<dbReference type="SUPFAM" id="SSF52922">
    <property type="entry name" value="TK C-terminal domain-like"/>
    <property type="match status" value="1"/>
</dbReference>
<reference evidence="5 6" key="1">
    <citation type="submission" date="2020-07" db="EMBL/GenBank/DDBJ databases">
        <title>Thermogemmata thermophila gen. nov., sp. nov., a novel moderate thermophilic planctomycete from a Kamchatka hot spring.</title>
        <authorList>
            <person name="Elcheninov A.G."/>
            <person name="Podosokorskaya O.A."/>
            <person name="Kovaleva O.L."/>
            <person name="Novikov A."/>
            <person name="Bonch-Osmolovskaya E.A."/>
            <person name="Toshchakov S.V."/>
            <person name="Kublanov I.V."/>
        </authorList>
    </citation>
    <scope>NUCLEOTIDE SEQUENCE [LARGE SCALE GENOMIC DNA]</scope>
    <source>
        <strain evidence="5 6">2918</strain>
    </source>
</reference>
<keyword evidence="1" id="KW-0560">Oxidoreductase</keyword>
<evidence type="ECO:0000256" key="2">
    <source>
        <dbReference type="SAM" id="MobiDB-lite"/>
    </source>
</evidence>